<sequence length="527" mass="55187">MSHGAVMRLPGTQGPPAPAPGTATTAAAAAAGTAAGGERPWAPGTHGTRYPPIVSPRDPQSPTEPPPCPPALLTLPPHGDTPVLFHRDRKYPSPSTLSPPGDPRHLSWDLLGTPLGTPSSHLGMHQPPMRTPIISPSGLPSSFLRLPISPPPAPALVPALFPLRTSIISPGTPTPQGLSDAARRDPRHSLGRPPPPPSLGPPFPSPPFSPCPRLPVAPAKNRPVSAGSGREAPTPGTLRRGSSLTTPLPPSQADPLFGLLLPGGPGGAPRARPGGTAALSALLRCFPCERLCGGCAVPPGALPPAMPPPARRRLPPASRLPPRTFRSYLPRSHRTYSCVHCRAHLARHEELISKSFQGSHGRAYLFNSVVNVGCGPAEQRLLLTGLHSVADIFCQSCKTTLGWKYVSAPQLLQALPGGPNPCLGTPAPSMGIPQHSNPRLGTPTPALGMSWHPNPHPWAPQPLPWAASGTRNLCCGHPQALGKAAPIGAWGADTVSPQEQAFESSQKYKEGKFIIEMSHMVKENGWD</sequence>
<reference evidence="6" key="2">
    <citation type="submission" date="2025-09" db="UniProtKB">
        <authorList>
            <consortium name="Ensembl"/>
        </authorList>
    </citation>
    <scope>IDENTIFICATION</scope>
</reference>
<feature type="compositionally biased region" description="Polar residues" evidence="4">
    <location>
        <begin position="168"/>
        <end position="177"/>
    </location>
</feature>
<keyword evidence="3" id="KW-0862">Zinc</keyword>
<dbReference type="PROSITE" id="PS51792">
    <property type="entry name" value="YIPPEE"/>
    <property type="match status" value="1"/>
</dbReference>
<proteinExistence type="inferred from homology"/>
<dbReference type="Proteomes" id="UP000694396">
    <property type="component" value="Unplaced"/>
</dbReference>
<dbReference type="Ensembl" id="ENSCRFT00000000440.1">
    <property type="protein sequence ID" value="ENSCRFP00000000412.1"/>
    <property type="gene ID" value="ENSCRFG00000000376.1"/>
</dbReference>
<evidence type="ECO:0000256" key="4">
    <source>
        <dbReference type="SAM" id="MobiDB-lite"/>
    </source>
</evidence>
<evidence type="ECO:0000256" key="3">
    <source>
        <dbReference type="ARBA" id="ARBA00022833"/>
    </source>
</evidence>
<evidence type="ECO:0000256" key="1">
    <source>
        <dbReference type="ARBA" id="ARBA00005613"/>
    </source>
</evidence>
<reference evidence="6" key="1">
    <citation type="submission" date="2025-08" db="UniProtKB">
        <authorList>
            <consortium name="Ensembl"/>
        </authorList>
    </citation>
    <scope>IDENTIFICATION</scope>
</reference>
<feature type="region of interest" description="Disordered" evidence="4">
    <location>
        <begin position="168"/>
        <end position="251"/>
    </location>
</feature>
<evidence type="ECO:0000256" key="2">
    <source>
        <dbReference type="ARBA" id="ARBA00022723"/>
    </source>
</evidence>
<name>A0A8C3NNE5_9PASS</name>
<feature type="domain" description="Yippee" evidence="5">
    <location>
        <begin position="334"/>
        <end position="431"/>
    </location>
</feature>
<comment type="similarity">
    <text evidence="1">Belongs to the yippee family.</text>
</comment>
<keyword evidence="7" id="KW-1185">Reference proteome</keyword>
<organism evidence="6 7">
    <name type="scientific">Cyanoderma ruficeps</name>
    <name type="common">rufous-capped babbler</name>
    <dbReference type="NCBI Taxonomy" id="181631"/>
    <lineage>
        <taxon>Eukaryota</taxon>
        <taxon>Metazoa</taxon>
        <taxon>Chordata</taxon>
        <taxon>Craniata</taxon>
        <taxon>Vertebrata</taxon>
        <taxon>Euteleostomi</taxon>
        <taxon>Archelosauria</taxon>
        <taxon>Archosauria</taxon>
        <taxon>Dinosauria</taxon>
        <taxon>Saurischia</taxon>
        <taxon>Theropoda</taxon>
        <taxon>Coelurosauria</taxon>
        <taxon>Aves</taxon>
        <taxon>Neognathae</taxon>
        <taxon>Neoaves</taxon>
        <taxon>Telluraves</taxon>
        <taxon>Australaves</taxon>
        <taxon>Passeriformes</taxon>
        <taxon>Sylvioidea</taxon>
        <taxon>Timaliidae</taxon>
        <taxon>Cyanoderma</taxon>
    </lineage>
</organism>
<dbReference type="InterPro" id="IPR039058">
    <property type="entry name" value="Yippee_fam"/>
</dbReference>
<dbReference type="GO" id="GO:0046872">
    <property type="term" value="F:metal ion binding"/>
    <property type="evidence" value="ECO:0007669"/>
    <property type="project" value="UniProtKB-KW"/>
</dbReference>
<dbReference type="PANTHER" id="PTHR13848">
    <property type="entry name" value="PROTEIN YIPPEE-LIKE CG15309-RELATED"/>
    <property type="match status" value="1"/>
</dbReference>
<dbReference type="InterPro" id="IPR004910">
    <property type="entry name" value="Yippee/Mis18/Cereblon"/>
</dbReference>
<evidence type="ECO:0000313" key="7">
    <source>
        <dbReference type="Proteomes" id="UP000694396"/>
    </source>
</evidence>
<feature type="region of interest" description="Disordered" evidence="4">
    <location>
        <begin position="1"/>
        <end position="112"/>
    </location>
</feature>
<accession>A0A8C3NNE5</accession>
<keyword evidence="2" id="KW-0479">Metal-binding</keyword>
<feature type="compositionally biased region" description="Pro residues" evidence="4">
    <location>
        <begin position="192"/>
        <end position="215"/>
    </location>
</feature>
<dbReference type="InterPro" id="IPR034751">
    <property type="entry name" value="Yippee"/>
</dbReference>
<protein>
    <recommendedName>
        <fullName evidence="5">Yippee domain-containing protein</fullName>
    </recommendedName>
</protein>
<dbReference type="Pfam" id="PF03226">
    <property type="entry name" value="Yippee-Mis18"/>
    <property type="match status" value="1"/>
</dbReference>
<feature type="compositionally biased region" description="Low complexity" evidence="4">
    <location>
        <begin position="20"/>
        <end position="37"/>
    </location>
</feature>
<dbReference type="AlphaFoldDB" id="A0A8C3NNE5"/>
<evidence type="ECO:0000313" key="6">
    <source>
        <dbReference type="Ensembl" id="ENSCRFP00000000412.1"/>
    </source>
</evidence>
<evidence type="ECO:0000259" key="5">
    <source>
        <dbReference type="PROSITE" id="PS51792"/>
    </source>
</evidence>